<name>A0A4R8QIE6_9PEZI</name>
<reference evidence="1 2" key="1">
    <citation type="submission" date="2018-11" db="EMBL/GenBank/DDBJ databases">
        <title>Genome sequence and assembly of Colletotrichum spinosum.</title>
        <authorList>
            <person name="Gan P."/>
            <person name="Shirasu K."/>
        </authorList>
    </citation>
    <scope>NUCLEOTIDE SEQUENCE [LARGE SCALE GENOMIC DNA]</scope>
    <source>
        <strain evidence="1 2">CBS 515.97</strain>
    </source>
</reference>
<evidence type="ECO:0000313" key="2">
    <source>
        <dbReference type="Proteomes" id="UP000295083"/>
    </source>
</evidence>
<proteinExistence type="predicted"/>
<sequence length="225" mass="25258">MPPKRKAADWNVEESAIVETSVNDQMKATLTGRGNPAANDGTYPKILIHDIIKNHPLDGVATVKKGEESAIYFNGQFMVDDHLIVKTLYNFIVKIAKDPLINRCSLSAILRVLEYPHIIVGTMTRTKMEESDGYRFDTTHWEVISKASEARCKYTVALQLGGAIYTANLDGFCKLGSCQLAKTYVVPERDMKPGLFGWTDQEWKDFCNKHGENRELKPFATVIDA</sequence>
<dbReference type="Proteomes" id="UP000295083">
    <property type="component" value="Unassembled WGS sequence"/>
</dbReference>
<accession>A0A4R8QIE6</accession>
<keyword evidence="2" id="KW-1185">Reference proteome</keyword>
<dbReference type="EMBL" id="QAPG01000015">
    <property type="protein sequence ID" value="TDZ38662.1"/>
    <property type="molecule type" value="Genomic_DNA"/>
</dbReference>
<comment type="caution">
    <text evidence="1">The sequence shown here is derived from an EMBL/GenBank/DDBJ whole genome shotgun (WGS) entry which is preliminary data.</text>
</comment>
<gene>
    <name evidence="1" type="ORF">C8035_v005769</name>
</gene>
<dbReference type="AlphaFoldDB" id="A0A4R8QIE6"/>
<evidence type="ECO:0000313" key="1">
    <source>
        <dbReference type="EMBL" id="TDZ38662.1"/>
    </source>
</evidence>
<organism evidence="1 2">
    <name type="scientific">Colletotrichum spinosum</name>
    <dbReference type="NCBI Taxonomy" id="1347390"/>
    <lineage>
        <taxon>Eukaryota</taxon>
        <taxon>Fungi</taxon>
        <taxon>Dikarya</taxon>
        <taxon>Ascomycota</taxon>
        <taxon>Pezizomycotina</taxon>
        <taxon>Sordariomycetes</taxon>
        <taxon>Hypocreomycetidae</taxon>
        <taxon>Glomerellales</taxon>
        <taxon>Glomerellaceae</taxon>
        <taxon>Colletotrichum</taxon>
        <taxon>Colletotrichum orbiculare species complex</taxon>
    </lineage>
</organism>
<protein>
    <submittedName>
        <fullName evidence="1">Uncharacterized protein</fullName>
    </submittedName>
</protein>